<reference evidence="2" key="1">
    <citation type="submission" date="2016-07" db="EMBL/GenBank/DDBJ databases">
        <title>New class B carbapenemase carried by novel plasmid in Pseudomonas putida enviromental strain in eastern Amazonia.</title>
        <authorList>
            <person name="Souza C.O."/>
            <person name="Lima K.V."/>
            <person name="Brasiliense D.M."/>
            <person name="Perez-Chaparro P.J."/>
            <person name="Mamizuka E.M."/>
            <person name="Lima M.O."/>
            <person name="Lima L.N."/>
            <person name="McCulloch J.A."/>
        </authorList>
    </citation>
    <scope>NUCLEOTIDE SEQUENCE [LARGE SCALE GENOMIC DNA]</scope>
    <source>
        <strain evidence="2">IEC33019</strain>
    </source>
</reference>
<evidence type="ECO:0000313" key="2">
    <source>
        <dbReference type="EMBL" id="ANY89408.1"/>
    </source>
</evidence>
<sequence>MSVLKTSRVAAAILILPCPALVQAAIWHTSVAVPMTVEHDSNPLLLTSQEKAVTSTYLDPEVGLLGTFDRDQFDFGLGAHVLRSSDRNILGDREDPRVRLGWQRDYDKGRYGLVGTYVESSTLSSAILETGVITTDGTQKLYTLTGNWSRQLSERGLLENETSYDDASYDVSTLIGYKEYANRLSYTYAWTERTDLFTRFIYRRYEPDDRNAAIASNSYTPVIGLTHQFTERLEGSVNVGVNEVSGDGGGRKGQGGVSLRYRGERMDANIAADRSSVASGQGGFSEIDTLRGSWSYLVADTDRIGFDASWQDSKGQTPNKLWSAGAWASRELSPFWVARLSLVYRERQQDNLPDATGTIIGLSLTYRFPDY</sequence>
<dbReference type="EMBL" id="CP016634">
    <property type="protein sequence ID" value="ANY89408.1"/>
    <property type="molecule type" value="Genomic_DNA"/>
</dbReference>
<keyword evidence="1" id="KW-0732">Signal</keyword>
<proteinExistence type="predicted"/>
<organism evidence="2">
    <name type="scientific">Pseudomonas putida</name>
    <name type="common">Arthrobacter siderocapsulatus</name>
    <dbReference type="NCBI Taxonomy" id="303"/>
    <lineage>
        <taxon>Bacteria</taxon>
        <taxon>Pseudomonadati</taxon>
        <taxon>Pseudomonadota</taxon>
        <taxon>Gammaproteobacteria</taxon>
        <taxon>Pseudomonadales</taxon>
        <taxon>Pseudomonadaceae</taxon>
        <taxon>Pseudomonas</taxon>
    </lineage>
</organism>
<protein>
    <recommendedName>
        <fullName evidence="3">Outer membrane beta-barrel protein</fullName>
    </recommendedName>
</protein>
<dbReference type="RefSeq" id="WP_070092721.1">
    <property type="nucleotide sequence ID" value="NZ_CP016634.1"/>
</dbReference>
<evidence type="ECO:0000256" key="1">
    <source>
        <dbReference type="SAM" id="SignalP"/>
    </source>
</evidence>
<feature type="chain" id="PRO_5008536754" description="Outer membrane beta-barrel protein" evidence="1">
    <location>
        <begin position="25"/>
        <end position="371"/>
    </location>
</feature>
<feature type="signal peptide" evidence="1">
    <location>
        <begin position="1"/>
        <end position="24"/>
    </location>
</feature>
<dbReference type="SUPFAM" id="SSF56935">
    <property type="entry name" value="Porins"/>
    <property type="match status" value="2"/>
</dbReference>
<evidence type="ECO:0008006" key="3">
    <source>
        <dbReference type="Google" id="ProtNLM"/>
    </source>
</evidence>
<name>A0A1B2FAU3_PSEPU</name>
<accession>A0A1B2FAU3</accession>
<dbReference type="AlphaFoldDB" id="A0A1B2FAU3"/>
<gene>
    <name evidence="2" type="ORF">IEC33019_3892</name>
</gene>